<dbReference type="InterPro" id="IPR049704">
    <property type="entry name" value="Aminotrans_3_PPA_site"/>
</dbReference>
<dbReference type="Gene3D" id="3.40.640.10">
    <property type="entry name" value="Type I PLP-dependent aspartate aminotransferase-like (Major domain)"/>
    <property type="match status" value="1"/>
</dbReference>
<feature type="modified residue" description="N6-(pyridoxal phosphate)lysine" evidence="7">
    <location>
        <position position="277"/>
    </location>
</feature>
<dbReference type="GO" id="GO:0042286">
    <property type="term" value="F:glutamate-1-semialdehyde 2,1-aminomutase activity"/>
    <property type="evidence" value="ECO:0007669"/>
    <property type="project" value="UniProtKB-UniRule"/>
</dbReference>
<dbReference type="NCBIfam" id="TIGR00713">
    <property type="entry name" value="hemL"/>
    <property type="match status" value="1"/>
</dbReference>
<dbReference type="OrthoDB" id="9816013at2"/>
<dbReference type="InterPro" id="IPR015422">
    <property type="entry name" value="PyrdxlP-dep_Trfase_small"/>
</dbReference>
<comment type="catalytic activity">
    <reaction evidence="7">
        <text>(S)-4-amino-5-oxopentanoate = 5-aminolevulinate</text>
        <dbReference type="Rhea" id="RHEA:14265"/>
        <dbReference type="ChEBI" id="CHEBI:57501"/>
        <dbReference type="ChEBI" id="CHEBI:356416"/>
        <dbReference type="EC" id="5.4.3.8"/>
    </reaction>
</comment>
<comment type="subunit">
    <text evidence="7">Homodimer.</text>
</comment>
<comment type="cofactor">
    <cofactor evidence="1 7">
        <name>pyridoxal 5'-phosphate</name>
        <dbReference type="ChEBI" id="CHEBI:597326"/>
    </cofactor>
</comment>
<dbReference type="PANTHER" id="PTHR43713">
    <property type="entry name" value="GLUTAMATE-1-SEMIALDEHYDE 2,1-AMINOMUTASE"/>
    <property type="match status" value="1"/>
</dbReference>
<dbReference type="KEGG" id="rul:UC8_36090"/>
<dbReference type="InterPro" id="IPR015424">
    <property type="entry name" value="PyrdxlP-dep_Trfase"/>
</dbReference>
<evidence type="ECO:0000256" key="3">
    <source>
        <dbReference type="ARBA" id="ARBA00008981"/>
    </source>
</evidence>
<dbReference type="AlphaFoldDB" id="A0A5B9QRF9"/>
<dbReference type="Pfam" id="PF00202">
    <property type="entry name" value="Aminotran_3"/>
    <property type="match status" value="1"/>
</dbReference>
<dbReference type="PANTHER" id="PTHR43713:SF3">
    <property type="entry name" value="GLUTAMATE-1-SEMIALDEHYDE 2,1-AMINOMUTASE 1, CHLOROPLASTIC-RELATED"/>
    <property type="match status" value="1"/>
</dbReference>
<dbReference type="GO" id="GO:0006782">
    <property type="term" value="P:protoporphyrinogen IX biosynthetic process"/>
    <property type="evidence" value="ECO:0007669"/>
    <property type="project" value="UniProtKB-UniRule"/>
</dbReference>
<name>A0A5B9QRF9_9BACT</name>
<dbReference type="RefSeq" id="WP_068135226.1">
    <property type="nucleotide sequence ID" value="NZ_CP042914.1"/>
</dbReference>
<dbReference type="HAMAP" id="MF_00375">
    <property type="entry name" value="HemL_aminotrans_3"/>
    <property type="match status" value="1"/>
</dbReference>
<dbReference type="UniPathway" id="UPA00251">
    <property type="reaction ID" value="UER00317"/>
</dbReference>
<evidence type="ECO:0000256" key="2">
    <source>
        <dbReference type="ARBA" id="ARBA00004819"/>
    </source>
</evidence>
<evidence type="ECO:0000256" key="5">
    <source>
        <dbReference type="ARBA" id="ARBA00023235"/>
    </source>
</evidence>
<keyword evidence="7" id="KW-0963">Cytoplasm</keyword>
<gene>
    <name evidence="7 8" type="primary">hemL</name>
    <name evidence="8" type="ORF">UC8_36090</name>
</gene>
<dbReference type="InterPro" id="IPR005814">
    <property type="entry name" value="Aminotrans_3"/>
</dbReference>
<proteinExistence type="inferred from homology"/>
<accession>A0A5B9QRF9</accession>
<dbReference type="Gene3D" id="3.90.1150.10">
    <property type="entry name" value="Aspartate Aminotransferase, domain 1"/>
    <property type="match status" value="1"/>
</dbReference>
<dbReference type="InterPro" id="IPR015421">
    <property type="entry name" value="PyrdxlP-dep_Trfase_major"/>
</dbReference>
<comment type="subcellular location">
    <subcellularLocation>
        <location evidence="7">Cytoplasm</location>
    </subcellularLocation>
</comment>
<dbReference type="GO" id="GO:0030170">
    <property type="term" value="F:pyridoxal phosphate binding"/>
    <property type="evidence" value="ECO:0007669"/>
    <property type="project" value="InterPro"/>
</dbReference>
<comment type="pathway">
    <text evidence="2">Porphyrin-containing compound metabolism; protoporphyrin-IX biosynthesis; 5-aminolevulinate from L-glutamyl-tRNA(Glu): step 2/2.</text>
</comment>
<dbReference type="FunFam" id="3.40.640.10:FF:000021">
    <property type="entry name" value="Glutamate-1-semialdehyde 2,1-aminomutase"/>
    <property type="match status" value="1"/>
</dbReference>
<evidence type="ECO:0000313" key="9">
    <source>
        <dbReference type="Proteomes" id="UP000325286"/>
    </source>
</evidence>
<sequence>MPQSAANTVPTAGPASQAAFHRARQLMPGGVNSPARAFGAVGGTPLFIKHASGAWLEDIDGRRFLDYIGSWGPMILGHAHPEVIAAVTAAAQRGTSYGAPTEAESELAEQIIDAVPSIERVRLVNSGTEATMSAIRVARGATGRDKVIKFSGNYHGHVDSLLVAAGSAAATLGVPDSPGITAGASSDTIVLPYNDSAAVDAALQQYKGQVAAVILEPVVGNMGLVPPTESYLQDLRKLTAREGTVLIFDEVMTGFRLALGGAQEYFGVTPDMTTLGKVVGGGMPLGAYGGREDLMSQVLPAGPVFQAGTLSGNPVAVAAGSATLKILKQDPPYELLERHGEMLASGLAAAAAKAGLPHQMQRVGSMLTLFFNDAPVHNWDDADRSNRERFAAYFWGMMHQGIYLPCSQFEAMFFSRTHTEAEIEQTIAAAETVCAALA</sequence>
<evidence type="ECO:0000256" key="6">
    <source>
        <dbReference type="ARBA" id="ARBA00023244"/>
    </source>
</evidence>
<keyword evidence="4 7" id="KW-0663">Pyridoxal phosphate</keyword>
<dbReference type="GO" id="GO:0008483">
    <property type="term" value="F:transaminase activity"/>
    <property type="evidence" value="ECO:0007669"/>
    <property type="project" value="InterPro"/>
</dbReference>
<reference evidence="8 9" key="1">
    <citation type="submission" date="2019-08" db="EMBL/GenBank/DDBJ databases">
        <title>Deep-cultivation of Planctomycetes and their phenomic and genomic characterization uncovers novel biology.</title>
        <authorList>
            <person name="Wiegand S."/>
            <person name="Jogler M."/>
            <person name="Boedeker C."/>
            <person name="Pinto D."/>
            <person name="Vollmers J."/>
            <person name="Rivas-Marin E."/>
            <person name="Kohn T."/>
            <person name="Peeters S.H."/>
            <person name="Heuer A."/>
            <person name="Rast P."/>
            <person name="Oberbeckmann S."/>
            <person name="Bunk B."/>
            <person name="Jeske O."/>
            <person name="Meyerdierks A."/>
            <person name="Storesund J.E."/>
            <person name="Kallscheuer N."/>
            <person name="Luecker S."/>
            <person name="Lage O.M."/>
            <person name="Pohl T."/>
            <person name="Merkel B.J."/>
            <person name="Hornburger P."/>
            <person name="Mueller R.-W."/>
            <person name="Bruemmer F."/>
            <person name="Labrenz M."/>
            <person name="Spormann A.M."/>
            <person name="Op den Camp H."/>
            <person name="Overmann J."/>
            <person name="Amann R."/>
            <person name="Jetten M.S.M."/>
            <person name="Mascher T."/>
            <person name="Medema M.H."/>
            <person name="Devos D.P."/>
            <person name="Kaster A.-K."/>
            <person name="Ovreas L."/>
            <person name="Rohde M."/>
            <person name="Galperin M.Y."/>
            <person name="Jogler C."/>
        </authorList>
    </citation>
    <scope>NUCLEOTIDE SEQUENCE [LARGE SCALE GENOMIC DNA]</scope>
    <source>
        <strain evidence="8 9">UC8</strain>
    </source>
</reference>
<keyword evidence="5 7" id="KW-0413">Isomerase</keyword>
<dbReference type="InterPro" id="IPR004639">
    <property type="entry name" value="4pyrrol_synth_GluAld_NH2Trfase"/>
</dbReference>
<keyword evidence="6 7" id="KW-0627">Porphyrin biosynthesis</keyword>
<protein>
    <recommendedName>
        <fullName evidence="7">Glutamate-1-semialdehyde 2,1-aminomutase</fullName>
        <shortName evidence="7">GSA</shortName>
        <ecNumber evidence="7">5.4.3.8</ecNumber>
    </recommendedName>
    <alternativeName>
        <fullName evidence="7">Glutamate-1-semialdehyde aminotransferase</fullName>
        <shortName evidence="7">GSA-AT</shortName>
    </alternativeName>
</protein>
<organism evidence="8 9">
    <name type="scientific">Roseimaritima ulvae</name>
    <dbReference type="NCBI Taxonomy" id="980254"/>
    <lineage>
        <taxon>Bacteria</taxon>
        <taxon>Pseudomonadati</taxon>
        <taxon>Planctomycetota</taxon>
        <taxon>Planctomycetia</taxon>
        <taxon>Pirellulales</taxon>
        <taxon>Pirellulaceae</taxon>
        <taxon>Roseimaritima</taxon>
    </lineage>
</organism>
<evidence type="ECO:0000256" key="1">
    <source>
        <dbReference type="ARBA" id="ARBA00001933"/>
    </source>
</evidence>
<dbReference type="GO" id="GO:0005737">
    <property type="term" value="C:cytoplasm"/>
    <property type="evidence" value="ECO:0007669"/>
    <property type="project" value="UniProtKB-SubCell"/>
</dbReference>
<keyword evidence="9" id="KW-1185">Reference proteome</keyword>
<dbReference type="NCBIfam" id="NF000818">
    <property type="entry name" value="PRK00062.1"/>
    <property type="match status" value="1"/>
</dbReference>
<dbReference type="PROSITE" id="PS00600">
    <property type="entry name" value="AA_TRANSFER_CLASS_3"/>
    <property type="match status" value="1"/>
</dbReference>
<dbReference type="SUPFAM" id="SSF53383">
    <property type="entry name" value="PLP-dependent transferases"/>
    <property type="match status" value="1"/>
</dbReference>
<dbReference type="CDD" id="cd00610">
    <property type="entry name" value="OAT_like"/>
    <property type="match status" value="1"/>
</dbReference>
<evidence type="ECO:0000313" key="8">
    <source>
        <dbReference type="EMBL" id="QEG41584.1"/>
    </source>
</evidence>
<dbReference type="Proteomes" id="UP000325286">
    <property type="component" value="Chromosome"/>
</dbReference>
<comment type="similarity">
    <text evidence="3 7">Belongs to the class-III pyridoxal-phosphate-dependent aminotransferase family. HemL subfamily.</text>
</comment>
<dbReference type="EC" id="5.4.3.8" evidence="7"/>
<evidence type="ECO:0000256" key="7">
    <source>
        <dbReference type="HAMAP-Rule" id="MF_00375"/>
    </source>
</evidence>
<evidence type="ECO:0000256" key="4">
    <source>
        <dbReference type="ARBA" id="ARBA00022898"/>
    </source>
</evidence>
<dbReference type="EMBL" id="CP042914">
    <property type="protein sequence ID" value="QEG41584.1"/>
    <property type="molecule type" value="Genomic_DNA"/>
</dbReference>